<keyword evidence="2" id="KW-1003">Cell membrane</keyword>
<dbReference type="GO" id="GO:0007165">
    <property type="term" value="P:signal transduction"/>
    <property type="evidence" value="ECO:0007669"/>
    <property type="project" value="UniProtKB-KW"/>
</dbReference>
<dbReference type="AlphaFoldDB" id="A0A4Z0NTT3"/>
<dbReference type="InterPro" id="IPR000727">
    <property type="entry name" value="T_SNARE_dom"/>
</dbReference>
<keyword evidence="2" id="KW-0997">Cell inner membrane</keyword>
<evidence type="ECO:0000313" key="11">
    <source>
        <dbReference type="Proteomes" id="UP000297535"/>
    </source>
</evidence>
<dbReference type="PROSITE" id="PS50111">
    <property type="entry name" value="CHEMOTAXIS_TRANSDUC_2"/>
    <property type="match status" value="1"/>
</dbReference>
<name>A0A4Z0NTT3_9HYPH</name>
<dbReference type="Gene3D" id="1.10.8.500">
    <property type="entry name" value="HAMP domain in histidine kinase"/>
    <property type="match status" value="1"/>
</dbReference>
<dbReference type="CDD" id="cd06225">
    <property type="entry name" value="HAMP"/>
    <property type="match status" value="1"/>
</dbReference>
<evidence type="ECO:0000256" key="6">
    <source>
        <dbReference type="SAM" id="Phobius"/>
    </source>
</evidence>
<dbReference type="Proteomes" id="UP000297535">
    <property type="component" value="Unassembled WGS sequence"/>
</dbReference>
<keyword evidence="3 5" id="KW-0807">Transducer</keyword>
<evidence type="ECO:0000256" key="3">
    <source>
        <dbReference type="ARBA" id="ARBA00023224"/>
    </source>
</evidence>
<keyword evidence="6" id="KW-0472">Membrane</keyword>
<dbReference type="PANTHER" id="PTHR32089">
    <property type="entry name" value="METHYL-ACCEPTING CHEMOTAXIS PROTEIN MCPB"/>
    <property type="match status" value="1"/>
</dbReference>
<keyword evidence="11" id="KW-1185">Reference proteome</keyword>
<dbReference type="InterPro" id="IPR003660">
    <property type="entry name" value="HAMP_dom"/>
</dbReference>
<feature type="domain" description="Methyl-accepting transducer" evidence="7">
    <location>
        <begin position="442"/>
        <end position="671"/>
    </location>
</feature>
<comment type="subcellular location">
    <subcellularLocation>
        <location evidence="1">Cell inner membrane</location>
        <topology evidence="1">Multi-pass membrane protein</topology>
    </subcellularLocation>
</comment>
<feature type="transmembrane region" description="Helical" evidence="6">
    <location>
        <begin position="325"/>
        <end position="346"/>
    </location>
</feature>
<dbReference type="EMBL" id="SRLB01000005">
    <property type="protein sequence ID" value="TGE00587.1"/>
    <property type="molecule type" value="Genomic_DNA"/>
</dbReference>
<dbReference type="Pfam" id="PF00672">
    <property type="entry name" value="HAMP"/>
    <property type="match status" value="1"/>
</dbReference>
<dbReference type="GO" id="GO:0005886">
    <property type="term" value="C:plasma membrane"/>
    <property type="evidence" value="ECO:0007669"/>
    <property type="project" value="UniProtKB-SubCell"/>
</dbReference>
<evidence type="ECO:0000259" key="7">
    <source>
        <dbReference type="PROSITE" id="PS50111"/>
    </source>
</evidence>
<feature type="domain" description="HAMP" evidence="9">
    <location>
        <begin position="348"/>
        <end position="401"/>
    </location>
</feature>
<gene>
    <name evidence="10" type="ORF">EU555_07495</name>
</gene>
<dbReference type="Gene3D" id="1.10.287.950">
    <property type="entry name" value="Methyl-accepting chemotaxis protein"/>
    <property type="match status" value="1"/>
</dbReference>
<comment type="similarity">
    <text evidence="4">Belongs to the methyl-accepting chemotaxis (MCP) protein family.</text>
</comment>
<reference evidence="10 11" key="1">
    <citation type="submission" date="2019-04" db="EMBL/GenBank/DDBJ databases">
        <authorList>
            <person name="Feng G."/>
            <person name="Zhu H."/>
        </authorList>
    </citation>
    <scope>NUCLEOTIDE SEQUENCE [LARGE SCALE GENOMIC DNA]</scope>
    <source>
        <strain evidence="10 11">6HR-1</strain>
    </source>
</reference>
<dbReference type="SMART" id="SM00304">
    <property type="entry name" value="HAMP"/>
    <property type="match status" value="1"/>
</dbReference>
<dbReference type="PANTHER" id="PTHR32089:SF112">
    <property type="entry name" value="LYSOZYME-LIKE PROTEIN-RELATED"/>
    <property type="match status" value="1"/>
</dbReference>
<dbReference type="PROSITE" id="PS50192">
    <property type="entry name" value="T_SNARE"/>
    <property type="match status" value="1"/>
</dbReference>
<dbReference type="Pfam" id="PF00015">
    <property type="entry name" value="MCPsignal"/>
    <property type="match status" value="1"/>
</dbReference>
<dbReference type="OrthoDB" id="3289104at2"/>
<evidence type="ECO:0000313" key="10">
    <source>
        <dbReference type="EMBL" id="TGE00587.1"/>
    </source>
</evidence>
<dbReference type="SUPFAM" id="SSF158472">
    <property type="entry name" value="HAMP domain-like"/>
    <property type="match status" value="1"/>
</dbReference>
<organism evidence="10 11">
    <name type="scientific">Methylobacterium nonmethylotrophicum</name>
    <dbReference type="NCBI Taxonomy" id="1141884"/>
    <lineage>
        <taxon>Bacteria</taxon>
        <taxon>Pseudomonadati</taxon>
        <taxon>Pseudomonadota</taxon>
        <taxon>Alphaproteobacteria</taxon>
        <taxon>Hyphomicrobiales</taxon>
        <taxon>Methylobacteriaceae</taxon>
        <taxon>Methylobacterium</taxon>
    </lineage>
</organism>
<dbReference type="PROSITE" id="PS50885">
    <property type="entry name" value="HAMP"/>
    <property type="match status" value="1"/>
</dbReference>
<evidence type="ECO:0000256" key="2">
    <source>
        <dbReference type="ARBA" id="ARBA00022519"/>
    </source>
</evidence>
<evidence type="ECO:0000259" key="9">
    <source>
        <dbReference type="PROSITE" id="PS50885"/>
    </source>
</evidence>
<keyword evidence="6" id="KW-1133">Transmembrane helix</keyword>
<comment type="caution">
    <text evidence="10">The sequence shown here is derived from an EMBL/GenBank/DDBJ whole genome shotgun (WGS) entry which is preliminary data.</text>
</comment>
<evidence type="ECO:0000256" key="5">
    <source>
        <dbReference type="PROSITE-ProRule" id="PRU00284"/>
    </source>
</evidence>
<accession>A0A4Z0NTT3</accession>
<dbReference type="SMART" id="SM00283">
    <property type="entry name" value="MA"/>
    <property type="match status" value="1"/>
</dbReference>
<evidence type="ECO:0000259" key="8">
    <source>
        <dbReference type="PROSITE" id="PS50192"/>
    </source>
</evidence>
<dbReference type="InterPro" id="IPR004089">
    <property type="entry name" value="MCPsignal_dom"/>
</dbReference>
<keyword evidence="6" id="KW-0812">Transmembrane</keyword>
<feature type="domain" description="T-SNARE coiled-coil homology" evidence="8">
    <location>
        <begin position="594"/>
        <end position="656"/>
    </location>
</feature>
<evidence type="ECO:0000256" key="1">
    <source>
        <dbReference type="ARBA" id="ARBA00004429"/>
    </source>
</evidence>
<evidence type="ECO:0000256" key="4">
    <source>
        <dbReference type="ARBA" id="ARBA00029447"/>
    </source>
</evidence>
<dbReference type="SUPFAM" id="SSF58104">
    <property type="entry name" value="Methyl-accepting chemotaxis protein (MCP) signaling domain"/>
    <property type="match status" value="1"/>
</dbReference>
<protein>
    <submittedName>
        <fullName evidence="10">Methyl-accepting chemotaxis protein</fullName>
    </submittedName>
</protein>
<proteinExistence type="inferred from homology"/>
<sequence>MRGLSIRFLIMSLVSLIGLSAIVLAGRDLIRNKVRSDVADQVTAYMLADRNLFASLAQMRVERGYALTALLKEPGANRDHRRLSLDARAAFNQAIGIALDSLSRAADPALRAKRDEIAALVAEWQDLRPAVDKAFDQDAAARDGTLRKRLDEFGARLLAALEALSDATETVILRLDPSFGSLIDARATTWIVRTSDGRAMLGINQLLAADRAATASDWAQLNAALAQSKTAWDLVGRMIAVGGFDASVKEAYARANGLYFGGTFGAMRQVATTAVAEGRKVPVAVAEWDAGVVAGQRSIVDVALAAVDAAVAKARTDAAAAQADYLSAIAVILVAVLLTAAAIATVQFRVVRGILGLANAMHRLAEGRLDTAIPGSRRRDELGAMAGAVEVFKASLLRAKALEEETALARASAEEQRRATMHQMAEAFERAVGGIVGMVSSSAAELQATARTMTSTAAATALQSTSVASAAEEAASNVGTVAVAAEELGASVQEIGRQVASSSDLARAAVGEADRTAALVHQLTSTVAEIGDVAGMISGIAAQTNLLALNATIEAARAGQAGRGFAVVASEVKALADQTAKATEAIGRQIGQVQGATSQAVEAIGGISGRIREISSVTASIAAAVEQQGAATQEIVRNVAQAAAGAGEVTTNVARVAGAAEETGAAATQVLASSSALSRQSESLSTEVRQFLDTVRAA</sequence>